<feature type="compositionally biased region" description="Polar residues" evidence="1">
    <location>
        <begin position="608"/>
        <end position="628"/>
    </location>
</feature>
<feature type="region of interest" description="Disordered" evidence="1">
    <location>
        <begin position="304"/>
        <end position="339"/>
    </location>
</feature>
<proteinExistence type="predicted"/>
<feature type="compositionally biased region" description="Basic and acidic residues" evidence="1">
    <location>
        <begin position="370"/>
        <end position="385"/>
    </location>
</feature>
<organism evidence="3">
    <name type="scientific">Lygus hesperus</name>
    <name type="common">Western plant bug</name>
    <dbReference type="NCBI Taxonomy" id="30085"/>
    <lineage>
        <taxon>Eukaryota</taxon>
        <taxon>Metazoa</taxon>
        <taxon>Ecdysozoa</taxon>
        <taxon>Arthropoda</taxon>
        <taxon>Hexapoda</taxon>
        <taxon>Insecta</taxon>
        <taxon>Pterygota</taxon>
        <taxon>Neoptera</taxon>
        <taxon>Paraneoptera</taxon>
        <taxon>Hemiptera</taxon>
        <taxon>Heteroptera</taxon>
        <taxon>Panheteroptera</taxon>
        <taxon>Cimicomorpha</taxon>
        <taxon>Miridae</taxon>
        <taxon>Mirini</taxon>
        <taxon>Lygus</taxon>
    </lineage>
</organism>
<feature type="region of interest" description="Disordered" evidence="1">
    <location>
        <begin position="255"/>
        <end position="291"/>
    </location>
</feature>
<protein>
    <submittedName>
        <fullName evidence="3">Uncharacterized protein</fullName>
    </submittedName>
</protein>
<name>A0A146LPJ5_LYGHE</name>
<sequence length="708" mass="79994">MKRTAAVLGACLKLIALVDAIALSKVSVSKYNVGWEKVESDWSPDQGNFLKNSPVFNNYLDVLPYRSVENNVEYRTLGTPSDDRSYERLMGLRPSAELVSNTQSLSPMAQNHDSDPYIKLKLKLKIKFPQSAARLGEIEVSEPDYETVIDKEYPENIPVSSAHNPSVIAYDRADHVAKYLPEPVEEERKFEKLHHSGRDPIPYEDQEIAKSDDSHLAEPVEDVLLQTTQIEDLLDNVEKYLLLRDLVSKLTENSAITDHDQSSSEAENQASEHHLDDQNTTPKPAYGGIEPFTENLSDAVEKIGNSKKRHHSRSPIPYEAQEAAKQQGVPDGGDSFPETTNIDPWLNYVYKIQRFKDLMDNLAGTTALPDHNESSTEPTETERHQSSGLLPGNQMKLPGLDNVDSKYDTKFEKLNHSQRPIPYTEVTRPAGAVEDDSLSKTTQNYDYFNDYVHIYQQPLLDKVPEKPVRTDHESQTEPPAKEMLPWRQQPTDLSDIPSANPAQTDWYEESPETAIQSSKHRPGGQIKLSDPTNIEGKNGGRFRELHHSQEPILHTSHEMEKPDDSMVLHFERPVEESLRETTQLDAHSSKPPLPVDIIDKTSEKATQTDHSVSQTEPTETKSQSSGSISGEPLNDFQQPSDDFWFKLYEERKTPSPIVDIENHGMSVSVPETSGDGVWSNERSLKENEDNKPTTSRSIFAKFWDKYGW</sequence>
<keyword evidence="2" id="KW-0732">Signal</keyword>
<feature type="chain" id="PRO_5007527455" evidence="2">
    <location>
        <begin position="21"/>
        <end position="708"/>
    </location>
</feature>
<evidence type="ECO:0000256" key="2">
    <source>
        <dbReference type="SAM" id="SignalP"/>
    </source>
</evidence>
<gene>
    <name evidence="3" type="ORF">g.66334</name>
</gene>
<feature type="region of interest" description="Disordered" evidence="1">
    <location>
        <begin position="365"/>
        <end position="397"/>
    </location>
</feature>
<feature type="compositionally biased region" description="Basic and acidic residues" evidence="1">
    <location>
        <begin position="682"/>
        <end position="691"/>
    </location>
</feature>
<feature type="region of interest" description="Disordered" evidence="1">
    <location>
        <begin position="660"/>
        <end position="694"/>
    </location>
</feature>
<feature type="region of interest" description="Disordered" evidence="1">
    <location>
        <begin position="576"/>
        <end position="636"/>
    </location>
</feature>
<feature type="compositionally biased region" description="Basic and acidic residues" evidence="1">
    <location>
        <begin position="464"/>
        <end position="475"/>
    </location>
</feature>
<dbReference type="EMBL" id="GDHC01008795">
    <property type="protein sequence ID" value="JAQ09834.1"/>
    <property type="molecule type" value="Transcribed_RNA"/>
</dbReference>
<evidence type="ECO:0000256" key="1">
    <source>
        <dbReference type="SAM" id="MobiDB-lite"/>
    </source>
</evidence>
<dbReference type="AlphaFoldDB" id="A0A146LPJ5"/>
<evidence type="ECO:0000313" key="3">
    <source>
        <dbReference type="EMBL" id="JAQ09834.1"/>
    </source>
</evidence>
<feature type="region of interest" description="Disordered" evidence="1">
    <location>
        <begin position="464"/>
        <end position="540"/>
    </location>
</feature>
<reference evidence="3" key="1">
    <citation type="journal article" date="2016" name="Gigascience">
        <title>De novo construction of an expanded transcriptome assembly for the western tarnished plant bug, Lygus hesperus.</title>
        <authorList>
            <person name="Tassone E.E."/>
            <person name="Geib S.M."/>
            <person name="Hall B."/>
            <person name="Fabrick J.A."/>
            <person name="Brent C.S."/>
            <person name="Hull J.J."/>
        </authorList>
    </citation>
    <scope>NUCLEOTIDE SEQUENCE</scope>
</reference>
<feature type="signal peptide" evidence="2">
    <location>
        <begin position="1"/>
        <end position="20"/>
    </location>
</feature>
<feature type="compositionally biased region" description="Basic and acidic residues" evidence="1">
    <location>
        <begin position="597"/>
        <end position="607"/>
    </location>
</feature>
<accession>A0A146LPJ5</accession>